<dbReference type="GO" id="GO:0003677">
    <property type="term" value="F:DNA binding"/>
    <property type="evidence" value="ECO:0007669"/>
    <property type="project" value="UniProtKB-KW"/>
</dbReference>
<dbReference type="PANTHER" id="PTHR43133:SF8">
    <property type="entry name" value="RNA POLYMERASE SIGMA FACTOR HI_1459-RELATED"/>
    <property type="match status" value="1"/>
</dbReference>
<keyword evidence="4" id="KW-0238">DNA-binding</keyword>
<evidence type="ECO:0000259" key="7">
    <source>
        <dbReference type="Pfam" id="PF08281"/>
    </source>
</evidence>
<evidence type="ECO:0000256" key="2">
    <source>
        <dbReference type="ARBA" id="ARBA00023015"/>
    </source>
</evidence>
<dbReference type="InterPro" id="IPR014327">
    <property type="entry name" value="RNA_pol_sigma70_bacteroid"/>
</dbReference>
<evidence type="ECO:0000256" key="1">
    <source>
        <dbReference type="ARBA" id="ARBA00010641"/>
    </source>
</evidence>
<evidence type="ECO:0000256" key="3">
    <source>
        <dbReference type="ARBA" id="ARBA00023082"/>
    </source>
</evidence>
<dbReference type="NCBIfam" id="TIGR02985">
    <property type="entry name" value="Sig70_bacteroi1"/>
    <property type="match status" value="1"/>
</dbReference>
<dbReference type="NCBIfam" id="TIGR02937">
    <property type="entry name" value="sigma70-ECF"/>
    <property type="match status" value="1"/>
</dbReference>
<dbReference type="EMBL" id="FNGS01000005">
    <property type="protein sequence ID" value="SDM22607.1"/>
    <property type="molecule type" value="Genomic_DNA"/>
</dbReference>
<dbReference type="InterPro" id="IPR039425">
    <property type="entry name" value="RNA_pol_sigma-70-like"/>
</dbReference>
<feature type="domain" description="RNA polymerase sigma factor 70 region 4 type 2" evidence="7">
    <location>
        <begin position="124"/>
        <end position="172"/>
    </location>
</feature>
<dbReference type="Pfam" id="PF08281">
    <property type="entry name" value="Sigma70_r4_2"/>
    <property type="match status" value="1"/>
</dbReference>
<dbReference type="Proteomes" id="UP000198901">
    <property type="component" value="Unassembled WGS sequence"/>
</dbReference>
<dbReference type="Gene3D" id="1.10.1740.10">
    <property type="match status" value="1"/>
</dbReference>
<dbReference type="GO" id="GO:0016987">
    <property type="term" value="F:sigma factor activity"/>
    <property type="evidence" value="ECO:0007669"/>
    <property type="project" value="UniProtKB-KW"/>
</dbReference>
<dbReference type="CDD" id="cd06171">
    <property type="entry name" value="Sigma70_r4"/>
    <property type="match status" value="1"/>
</dbReference>
<dbReference type="InterPro" id="IPR007627">
    <property type="entry name" value="RNA_pol_sigma70_r2"/>
</dbReference>
<keyword evidence="5" id="KW-0804">Transcription</keyword>
<evidence type="ECO:0000313" key="8">
    <source>
        <dbReference type="EMBL" id="SDM22607.1"/>
    </source>
</evidence>
<evidence type="ECO:0000259" key="6">
    <source>
        <dbReference type="Pfam" id="PF04542"/>
    </source>
</evidence>
<organism evidence="8 9">
    <name type="scientific">Siphonobacter aquaeclarae</name>
    <dbReference type="NCBI Taxonomy" id="563176"/>
    <lineage>
        <taxon>Bacteria</taxon>
        <taxon>Pseudomonadati</taxon>
        <taxon>Bacteroidota</taxon>
        <taxon>Cytophagia</taxon>
        <taxon>Cytophagales</taxon>
        <taxon>Cytophagaceae</taxon>
        <taxon>Siphonobacter</taxon>
    </lineage>
</organism>
<feature type="domain" description="RNA polymerase sigma-70 region 2" evidence="6">
    <location>
        <begin position="24"/>
        <end position="88"/>
    </location>
</feature>
<dbReference type="SUPFAM" id="SSF88946">
    <property type="entry name" value="Sigma2 domain of RNA polymerase sigma factors"/>
    <property type="match status" value="1"/>
</dbReference>
<evidence type="ECO:0000256" key="5">
    <source>
        <dbReference type="ARBA" id="ARBA00023163"/>
    </source>
</evidence>
<dbReference type="GO" id="GO:0006352">
    <property type="term" value="P:DNA-templated transcription initiation"/>
    <property type="evidence" value="ECO:0007669"/>
    <property type="project" value="InterPro"/>
</dbReference>
<proteinExistence type="inferred from homology"/>
<dbReference type="RefSeq" id="WP_093203567.1">
    <property type="nucleotide sequence ID" value="NZ_FNGS01000005.1"/>
</dbReference>
<dbReference type="STRING" id="563176.SAMN04488090_2897"/>
<evidence type="ECO:0000256" key="4">
    <source>
        <dbReference type="ARBA" id="ARBA00023125"/>
    </source>
</evidence>
<dbReference type="InterPro" id="IPR013324">
    <property type="entry name" value="RNA_pol_sigma_r3/r4-like"/>
</dbReference>
<name>A0A1G9RIA9_9BACT</name>
<dbReference type="Gene3D" id="1.10.10.10">
    <property type="entry name" value="Winged helix-like DNA-binding domain superfamily/Winged helix DNA-binding domain"/>
    <property type="match status" value="1"/>
</dbReference>
<dbReference type="InterPro" id="IPR013249">
    <property type="entry name" value="RNA_pol_sigma70_r4_t2"/>
</dbReference>
<accession>A0A1G9RIA9</accession>
<sequence>MQLATEELMLRQIAAGDQQAFSELYDRYRPVLYRFVYGILKSSDLTKDACQEVFIRIWEDRQRLDQVQSFRYYLLTAGKNQSLNMLKKVVSEERTLSGFVRQYRDVQTTTPEETLQAEDYQRFLQSVLATLPPQSRRVFELCRQQGLSYDEVADLLGVSRNIVKKHMVRSMKVLRLAVERDLGITFSVFLAAVFRS</sequence>
<dbReference type="SUPFAM" id="SSF88659">
    <property type="entry name" value="Sigma3 and sigma4 domains of RNA polymerase sigma factors"/>
    <property type="match status" value="1"/>
</dbReference>
<protein>
    <submittedName>
        <fullName evidence="8">RNA polymerase sigma-70 factor, ECF subfamily</fullName>
    </submittedName>
</protein>
<dbReference type="AlphaFoldDB" id="A0A1G9RIA9"/>
<dbReference type="Pfam" id="PF04542">
    <property type="entry name" value="Sigma70_r2"/>
    <property type="match status" value="1"/>
</dbReference>
<dbReference type="InterPro" id="IPR014284">
    <property type="entry name" value="RNA_pol_sigma-70_dom"/>
</dbReference>
<keyword evidence="3" id="KW-0731">Sigma factor</keyword>
<gene>
    <name evidence="8" type="ORF">SAMN04488090_2897</name>
</gene>
<evidence type="ECO:0000313" key="9">
    <source>
        <dbReference type="Proteomes" id="UP000198901"/>
    </source>
</evidence>
<keyword evidence="9" id="KW-1185">Reference proteome</keyword>
<reference evidence="8 9" key="1">
    <citation type="submission" date="2016-10" db="EMBL/GenBank/DDBJ databases">
        <authorList>
            <person name="de Groot N.N."/>
        </authorList>
    </citation>
    <scope>NUCLEOTIDE SEQUENCE [LARGE SCALE GENOMIC DNA]</scope>
    <source>
        <strain evidence="8 9">DSM 21668</strain>
    </source>
</reference>
<dbReference type="OrthoDB" id="799938at2"/>
<dbReference type="InterPro" id="IPR013325">
    <property type="entry name" value="RNA_pol_sigma_r2"/>
</dbReference>
<keyword evidence="2" id="KW-0805">Transcription regulation</keyword>
<dbReference type="InterPro" id="IPR036388">
    <property type="entry name" value="WH-like_DNA-bd_sf"/>
</dbReference>
<dbReference type="PANTHER" id="PTHR43133">
    <property type="entry name" value="RNA POLYMERASE ECF-TYPE SIGMA FACTO"/>
    <property type="match status" value="1"/>
</dbReference>
<comment type="similarity">
    <text evidence="1">Belongs to the sigma-70 factor family. ECF subfamily.</text>
</comment>